<name>A0A5B1CKC7_9BACT</name>
<accession>A0A5B1CKC7</accession>
<evidence type="ECO:0000259" key="1">
    <source>
        <dbReference type="Pfam" id="PF18480"/>
    </source>
</evidence>
<dbReference type="AlphaFoldDB" id="A0A5B1CKC7"/>
<evidence type="ECO:0000313" key="3">
    <source>
        <dbReference type="Proteomes" id="UP000322699"/>
    </source>
</evidence>
<evidence type="ECO:0000313" key="2">
    <source>
        <dbReference type="EMBL" id="KAA1260325.1"/>
    </source>
</evidence>
<reference evidence="2 3" key="1">
    <citation type="submission" date="2019-08" db="EMBL/GenBank/DDBJ databases">
        <title>Deep-cultivation of Planctomycetes and their phenomic and genomic characterization uncovers novel biology.</title>
        <authorList>
            <person name="Wiegand S."/>
            <person name="Jogler M."/>
            <person name="Boedeker C."/>
            <person name="Pinto D."/>
            <person name="Vollmers J."/>
            <person name="Rivas-Marin E."/>
            <person name="Kohn T."/>
            <person name="Peeters S.H."/>
            <person name="Heuer A."/>
            <person name="Rast P."/>
            <person name="Oberbeckmann S."/>
            <person name="Bunk B."/>
            <person name="Jeske O."/>
            <person name="Meyerdierks A."/>
            <person name="Storesund J.E."/>
            <person name="Kallscheuer N."/>
            <person name="Luecker S."/>
            <person name="Lage O.M."/>
            <person name="Pohl T."/>
            <person name="Merkel B.J."/>
            <person name="Hornburger P."/>
            <person name="Mueller R.-W."/>
            <person name="Bruemmer F."/>
            <person name="Labrenz M."/>
            <person name="Spormann A.M."/>
            <person name="Op Den Camp H."/>
            <person name="Overmann J."/>
            <person name="Amann R."/>
            <person name="Jetten M.S.M."/>
            <person name="Mascher T."/>
            <person name="Medema M.H."/>
            <person name="Devos D.P."/>
            <person name="Kaster A.-K."/>
            <person name="Ovreas L."/>
            <person name="Rohde M."/>
            <person name="Galperin M.Y."/>
            <person name="Jogler C."/>
        </authorList>
    </citation>
    <scope>NUCLEOTIDE SEQUENCE [LARGE SCALE GENOMIC DNA]</scope>
    <source>
        <strain evidence="2 3">LF1</strain>
    </source>
</reference>
<organism evidence="2 3">
    <name type="scientific">Rubripirellula obstinata</name>
    <dbReference type="NCBI Taxonomy" id="406547"/>
    <lineage>
        <taxon>Bacteria</taxon>
        <taxon>Pseudomonadati</taxon>
        <taxon>Planctomycetota</taxon>
        <taxon>Planctomycetia</taxon>
        <taxon>Pirellulales</taxon>
        <taxon>Pirellulaceae</taxon>
        <taxon>Rubripirellula</taxon>
    </lineage>
</organism>
<proteinExistence type="predicted"/>
<dbReference type="EMBL" id="VRLW01000001">
    <property type="protein sequence ID" value="KAA1260325.1"/>
    <property type="molecule type" value="Genomic_DNA"/>
</dbReference>
<dbReference type="Pfam" id="PF18480">
    <property type="entry name" value="DUF5615"/>
    <property type="match status" value="1"/>
</dbReference>
<comment type="caution">
    <text evidence="2">The sequence shown here is derived from an EMBL/GenBank/DDBJ whole genome shotgun (WGS) entry which is preliminary data.</text>
</comment>
<gene>
    <name evidence="2" type="ORF">LF1_28640</name>
</gene>
<dbReference type="OrthoDB" id="280265at2"/>
<protein>
    <recommendedName>
        <fullName evidence="1">DUF5615 domain-containing protein</fullName>
    </recommendedName>
</protein>
<dbReference type="InterPro" id="IPR041049">
    <property type="entry name" value="DUF5615"/>
</dbReference>
<feature type="domain" description="DUF5615" evidence="1">
    <location>
        <begin position="6"/>
        <end position="103"/>
    </location>
</feature>
<sequence>MRTVIRFHLDENMPKAVAEGLRLRGRDVTTTNEVGLLGASDPEQLSFAHKNGRVIVTQDDDLLTLAAEGSEHSGIVFWTAKRAMGQLIKELDALCYELSAKDMLGQIRFL</sequence>
<keyword evidence="3" id="KW-1185">Reference proteome</keyword>
<dbReference type="Proteomes" id="UP000322699">
    <property type="component" value="Unassembled WGS sequence"/>
</dbReference>